<reference evidence="1 2" key="1">
    <citation type="submission" date="2019-09" db="EMBL/GenBank/DDBJ databases">
        <title>Bacillus ochoae sp. nov., Paenibacillus whitsoniae sp. nov., Paenibacillus spiritus sp. nov. Isolated from the Mars Exploration Rover during spacecraft assembly.</title>
        <authorList>
            <person name="Seuylemezian A."/>
            <person name="Vaishampayan P."/>
        </authorList>
    </citation>
    <scope>NUCLEOTIDE SEQUENCE [LARGE SCALE GENOMIC DNA]</scope>
    <source>
        <strain evidence="1 2">MER_111</strain>
    </source>
</reference>
<proteinExistence type="predicted"/>
<dbReference type="AlphaFoldDB" id="A0A5J5GG79"/>
<dbReference type="RefSeq" id="WP_150456509.1">
    <property type="nucleotide sequence ID" value="NZ_VYKK01000004.1"/>
</dbReference>
<protein>
    <submittedName>
        <fullName evidence="1">Uncharacterized protein</fullName>
    </submittedName>
</protein>
<sequence>MTNEEVFELRNLLIELSTKTRISESTKERINKASASFENVYENAKLKEIKRKYKEMKFSYSQFNPESATGRIVEAINSSIALYDEANRDLKLLDKETQDILHAFEMCDLKEEEEKQLTEDLKQVRVARRKCKNFIEMVTPLMNFSKKHRGLANEIGEVQKSIKGIIETIESRTYSPKVRKELVTNFESAKNTYMSIESVQV</sequence>
<accession>A0A5J5GG79</accession>
<evidence type="ECO:0000313" key="2">
    <source>
        <dbReference type="Proteomes" id="UP000367750"/>
    </source>
</evidence>
<dbReference type="EMBL" id="VYKK01000004">
    <property type="protein sequence ID" value="KAA9007219.1"/>
    <property type="molecule type" value="Genomic_DNA"/>
</dbReference>
<evidence type="ECO:0000313" key="1">
    <source>
        <dbReference type="EMBL" id="KAA9007219.1"/>
    </source>
</evidence>
<dbReference type="Proteomes" id="UP000367750">
    <property type="component" value="Unassembled WGS sequence"/>
</dbReference>
<organism evidence="1 2">
    <name type="scientific">Paenibacillus spiritus</name>
    <dbReference type="NCBI Taxonomy" id="2496557"/>
    <lineage>
        <taxon>Bacteria</taxon>
        <taxon>Bacillati</taxon>
        <taxon>Bacillota</taxon>
        <taxon>Bacilli</taxon>
        <taxon>Bacillales</taxon>
        <taxon>Paenibacillaceae</taxon>
        <taxon>Paenibacillus</taxon>
    </lineage>
</organism>
<name>A0A5J5GG79_9BACL</name>
<comment type="caution">
    <text evidence="1">The sequence shown here is derived from an EMBL/GenBank/DDBJ whole genome shotgun (WGS) entry which is preliminary data.</text>
</comment>
<keyword evidence="2" id="KW-1185">Reference proteome</keyword>
<gene>
    <name evidence="1" type="ORF">F4V43_01660</name>
</gene>